<evidence type="ECO:0008006" key="3">
    <source>
        <dbReference type="Google" id="ProtNLM"/>
    </source>
</evidence>
<accession>A0ABY6DIH6</accession>
<sequence>MPCDLTDGILRLTGVCGIDDVAPLAQLLFAEPRAGIDLSGCRHLHCAVLQLLLAGGRPLLAPPQDPWTARFVMPLLNCSTDPGAGSAPGGQALKEAP</sequence>
<organism evidence="1 2">
    <name type="scientific">Chitiniphilus purpureus</name>
    <dbReference type="NCBI Taxonomy" id="2981137"/>
    <lineage>
        <taxon>Bacteria</taxon>
        <taxon>Pseudomonadati</taxon>
        <taxon>Pseudomonadota</taxon>
        <taxon>Betaproteobacteria</taxon>
        <taxon>Neisseriales</taxon>
        <taxon>Chitinibacteraceae</taxon>
        <taxon>Chitiniphilus</taxon>
    </lineage>
</organism>
<dbReference type="RefSeq" id="WP_263123450.1">
    <property type="nucleotide sequence ID" value="NZ_CP106753.1"/>
</dbReference>
<keyword evidence="2" id="KW-1185">Reference proteome</keyword>
<evidence type="ECO:0000313" key="1">
    <source>
        <dbReference type="EMBL" id="UXY14150.1"/>
    </source>
</evidence>
<dbReference type="Proteomes" id="UP001061302">
    <property type="component" value="Chromosome"/>
</dbReference>
<dbReference type="EMBL" id="CP106753">
    <property type="protein sequence ID" value="UXY14150.1"/>
    <property type="molecule type" value="Genomic_DNA"/>
</dbReference>
<name>A0ABY6DIH6_9NEIS</name>
<reference evidence="1" key="1">
    <citation type="submission" date="2022-10" db="EMBL/GenBank/DDBJ databases">
        <title>Chitiniphilus purpureus sp. nov., a novel chitin-degrading bacterium isolated from crawfish pond sediment.</title>
        <authorList>
            <person name="Li K."/>
        </authorList>
    </citation>
    <scope>NUCLEOTIDE SEQUENCE</scope>
    <source>
        <strain evidence="1">CD1</strain>
    </source>
</reference>
<proteinExistence type="predicted"/>
<gene>
    <name evidence="1" type="ORF">N8I74_12555</name>
</gene>
<evidence type="ECO:0000313" key="2">
    <source>
        <dbReference type="Proteomes" id="UP001061302"/>
    </source>
</evidence>
<protein>
    <recommendedName>
        <fullName evidence="3">STAS domain-containing protein</fullName>
    </recommendedName>
</protein>